<dbReference type="PANTHER" id="PTHR31623">
    <property type="entry name" value="F21J9.9"/>
    <property type="match status" value="1"/>
</dbReference>
<name>B9SW04_RICCO</name>
<gene>
    <name evidence="4" type="ORF">RCOM_0226120</name>
</gene>
<evidence type="ECO:0000313" key="4">
    <source>
        <dbReference type="EMBL" id="EEF32228.1"/>
    </source>
</evidence>
<dbReference type="Gene3D" id="3.30.559.10">
    <property type="entry name" value="Chloramphenicol acetyltransferase-like domain"/>
    <property type="match status" value="2"/>
</dbReference>
<dbReference type="EC" id="2.3.1.150" evidence="4"/>
<keyword evidence="2 4" id="KW-0808">Transferase</keyword>
<dbReference type="OrthoDB" id="1932220at2759"/>
<dbReference type="PANTHER" id="PTHR31623:SF33">
    <property type="entry name" value="STEMMADENINE O-ACETYLTRANSFERASE-LIKE"/>
    <property type="match status" value="1"/>
</dbReference>
<dbReference type="InParanoid" id="B9SW04"/>
<evidence type="ECO:0000256" key="2">
    <source>
        <dbReference type="ARBA" id="ARBA00022679"/>
    </source>
</evidence>
<accession>B9SW04</accession>
<evidence type="ECO:0000313" key="5">
    <source>
        <dbReference type="Proteomes" id="UP000008311"/>
    </source>
</evidence>
<dbReference type="OMA" id="CACISHA"/>
<evidence type="ECO:0000256" key="3">
    <source>
        <dbReference type="ARBA" id="ARBA00023315"/>
    </source>
</evidence>
<protein>
    <submittedName>
        <fullName evidence="4">Salutaridinol 7-O-acetyltransferase, putative</fullName>
        <ecNumber evidence="4">2.3.1.150</ecNumber>
    </submittedName>
</protein>
<sequence>MEVEMISKDCIRPSSPTPSHMKNHYNNSLLDQFMSFAYVLMILYYPKDLASKRSLLLKQSLSETLSQFYPLAGKLGNELSIKCNDEGVLYLEAKASITLSGYLKQPDLTSLHKFFPNKSPLHAPAPGSYVNMIQETTFACGGMTIDINVLHLVMDGCALASFLKAWAGTAYESSKKYPNFDGSSIFPKYDDFPQDANIMAIWGHFIRVKKMNTRSFVFNVSVIASLKEKVISSGVENPSRVEVVSALLSKNLMAAFRFKSGKDQKPFAINHAVNVCRRMLSPFSECSMGNFVCLAHTICSQKETQLSSLVCQLKEAIVKIDSAFVKNIQGDGGIIKFYEIAKDINGAFTSPAFSISVDYVMFTSWCSFGLYGVDFGWGKPVWITCAGSYGNFEAPFMIYVVLMDGRINNEIEAWVVLDEETIVILEKDEELLEYAALNPTPLY</sequence>
<keyword evidence="3 4" id="KW-0012">Acyltransferase</keyword>
<dbReference type="Proteomes" id="UP000008311">
    <property type="component" value="Unassembled WGS sequence"/>
</dbReference>
<proteinExistence type="inferred from homology"/>
<dbReference type="eggNOG" id="ENOG502QYCI">
    <property type="taxonomic scope" value="Eukaryota"/>
</dbReference>
<dbReference type="InterPro" id="IPR023213">
    <property type="entry name" value="CAT-like_dom_sf"/>
</dbReference>
<comment type="similarity">
    <text evidence="1">Belongs to the plant acyltransferase family.</text>
</comment>
<keyword evidence="5" id="KW-1185">Reference proteome</keyword>
<dbReference type="EMBL" id="EQ974180">
    <property type="protein sequence ID" value="EEF32228.1"/>
    <property type="molecule type" value="Genomic_DNA"/>
</dbReference>
<organism evidence="4 5">
    <name type="scientific">Ricinus communis</name>
    <name type="common">Castor bean</name>
    <dbReference type="NCBI Taxonomy" id="3988"/>
    <lineage>
        <taxon>Eukaryota</taxon>
        <taxon>Viridiplantae</taxon>
        <taxon>Streptophyta</taxon>
        <taxon>Embryophyta</taxon>
        <taxon>Tracheophyta</taxon>
        <taxon>Spermatophyta</taxon>
        <taxon>Magnoliopsida</taxon>
        <taxon>eudicotyledons</taxon>
        <taxon>Gunneridae</taxon>
        <taxon>Pentapetalae</taxon>
        <taxon>rosids</taxon>
        <taxon>fabids</taxon>
        <taxon>Malpighiales</taxon>
        <taxon>Euphorbiaceae</taxon>
        <taxon>Acalyphoideae</taxon>
        <taxon>Acalypheae</taxon>
        <taxon>Ricinus</taxon>
    </lineage>
</organism>
<dbReference type="GO" id="GO:0047180">
    <property type="term" value="F:salutaridinol 7-O-acetyltransferase activity"/>
    <property type="evidence" value="ECO:0007669"/>
    <property type="project" value="UniProtKB-EC"/>
</dbReference>
<dbReference type="AlphaFoldDB" id="B9SW04"/>
<reference evidence="5" key="1">
    <citation type="journal article" date="2010" name="Nat. Biotechnol.">
        <title>Draft genome sequence of the oilseed species Ricinus communis.</title>
        <authorList>
            <person name="Chan A.P."/>
            <person name="Crabtree J."/>
            <person name="Zhao Q."/>
            <person name="Lorenzi H."/>
            <person name="Orvis J."/>
            <person name="Puiu D."/>
            <person name="Melake-Berhan A."/>
            <person name="Jones K.M."/>
            <person name="Redman J."/>
            <person name="Chen G."/>
            <person name="Cahoon E.B."/>
            <person name="Gedil M."/>
            <person name="Stanke M."/>
            <person name="Haas B.J."/>
            <person name="Wortman J.R."/>
            <person name="Fraser-Liggett C.M."/>
            <person name="Ravel J."/>
            <person name="Rabinowicz P.D."/>
        </authorList>
    </citation>
    <scope>NUCLEOTIDE SEQUENCE [LARGE SCALE GENOMIC DNA]</scope>
    <source>
        <strain evidence="5">cv. Hale</strain>
    </source>
</reference>
<dbReference type="Pfam" id="PF02458">
    <property type="entry name" value="Transferase"/>
    <property type="match status" value="1"/>
</dbReference>
<evidence type="ECO:0000256" key="1">
    <source>
        <dbReference type="ARBA" id="ARBA00009861"/>
    </source>
</evidence>